<organism evidence="1 2">
    <name type="scientific">Kickxella alabastrina</name>
    <dbReference type="NCBI Taxonomy" id="61397"/>
    <lineage>
        <taxon>Eukaryota</taxon>
        <taxon>Fungi</taxon>
        <taxon>Fungi incertae sedis</taxon>
        <taxon>Zoopagomycota</taxon>
        <taxon>Kickxellomycotina</taxon>
        <taxon>Kickxellomycetes</taxon>
        <taxon>Kickxellales</taxon>
        <taxon>Kickxellaceae</taxon>
        <taxon>Kickxella</taxon>
    </lineage>
</organism>
<name>A0ACC1IVP8_9FUNG</name>
<evidence type="ECO:0000313" key="2">
    <source>
        <dbReference type="Proteomes" id="UP001150581"/>
    </source>
</evidence>
<sequence>MSSITATATATATATTAKTDYSTAASSVIDFLSLVEQLKRTKRTGWINNGIQSPESIADHMYRMGIMAMLIEDSSLDRTRCIKMAIVHDLAEALVGDITPFDGVSKERKREMEEQGMKQLVETLGSSAQALEIESLWREYEDDATMESHLVHDLDKCEMIQQAMEYEKSDAKELESFFASTRGIFRHPQVQAWVDEIYRRRRSAN</sequence>
<keyword evidence="2" id="KW-1185">Reference proteome</keyword>
<protein>
    <submittedName>
        <fullName evidence="1">Uncharacterized protein</fullName>
    </submittedName>
</protein>
<accession>A0ACC1IVP8</accession>
<comment type="caution">
    <text evidence="1">The sequence shown here is derived from an EMBL/GenBank/DDBJ whole genome shotgun (WGS) entry which is preliminary data.</text>
</comment>
<reference evidence="1" key="1">
    <citation type="submission" date="2022-07" db="EMBL/GenBank/DDBJ databases">
        <title>Phylogenomic reconstructions and comparative analyses of Kickxellomycotina fungi.</title>
        <authorList>
            <person name="Reynolds N.K."/>
            <person name="Stajich J.E."/>
            <person name="Barry K."/>
            <person name="Grigoriev I.V."/>
            <person name="Crous P."/>
            <person name="Smith M.E."/>
        </authorList>
    </citation>
    <scope>NUCLEOTIDE SEQUENCE</scope>
    <source>
        <strain evidence="1">Benny 63K</strain>
    </source>
</reference>
<proteinExistence type="predicted"/>
<evidence type="ECO:0000313" key="1">
    <source>
        <dbReference type="EMBL" id="KAJ1901693.1"/>
    </source>
</evidence>
<dbReference type="Proteomes" id="UP001150581">
    <property type="component" value="Unassembled WGS sequence"/>
</dbReference>
<gene>
    <name evidence="1" type="ORF">LPJ66_000606</name>
</gene>
<dbReference type="EMBL" id="JANBPG010000019">
    <property type="protein sequence ID" value="KAJ1901693.1"/>
    <property type="molecule type" value="Genomic_DNA"/>
</dbReference>